<evidence type="ECO:0000313" key="3">
    <source>
        <dbReference type="Proteomes" id="UP000095347"/>
    </source>
</evidence>
<organism evidence="2 3">
    <name type="scientific">Magnetovibrio blakemorei</name>
    <dbReference type="NCBI Taxonomy" id="28181"/>
    <lineage>
        <taxon>Bacteria</taxon>
        <taxon>Pseudomonadati</taxon>
        <taxon>Pseudomonadota</taxon>
        <taxon>Alphaproteobacteria</taxon>
        <taxon>Rhodospirillales</taxon>
        <taxon>Magnetovibrionaceae</taxon>
        <taxon>Magnetovibrio</taxon>
    </lineage>
</organism>
<dbReference type="RefSeq" id="WP_069957829.1">
    <property type="nucleotide sequence ID" value="NZ_MCGG01000022.1"/>
</dbReference>
<feature type="domain" description="Molybdopterin-guanine dinucleotide biosynthesis protein B (MobB)" evidence="1">
    <location>
        <begin position="3"/>
        <end position="135"/>
    </location>
</feature>
<dbReference type="GO" id="GO:0006777">
    <property type="term" value="P:Mo-molybdopterin cofactor biosynthetic process"/>
    <property type="evidence" value="ECO:0007669"/>
    <property type="project" value="InterPro"/>
</dbReference>
<dbReference type="InterPro" id="IPR052539">
    <property type="entry name" value="MGD_biosynthesis_adapter"/>
</dbReference>
<dbReference type="SUPFAM" id="SSF52540">
    <property type="entry name" value="P-loop containing nucleoside triphosphate hydrolases"/>
    <property type="match status" value="1"/>
</dbReference>
<comment type="caution">
    <text evidence="2">The sequence shown here is derived from an EMBL/GenBank/DDBJ whole genome shotgun (WGS) entry which is preliminary data.</text>
</comment>
<evidence type="ECO:0000313" key="2">
    <source>
        <dbReference type="EMBL" id="OEJ67368.1"/>
    </source>
</evidence>
<dbReference type="PANTHER" id="PTHR40072">
    <property type="entry name" value="MOLYBDOPTERIN-GUANINE DINUCLEOTIDE BIOSYNTHESIS ADAPTER PROTEIN-RELATED"/>
    <property type="match status" value="1"/>
</dbReference>
<reference evidence="3" key="1">
    <citation type="submission" date="2016-07" db="EMBL/GenBank/DDBJ databases">
        <authorList>
            <person name="Florea S."/>
            <person name="Webb J.S."/>
            <person name="Jaromczyk J."/>
            <person name="Schardl C.L."/>
        </authorList>
    </citation>
    <scope>NUCLEOTIDE SEQUENCE [LARGE SCALE GENOMIC DNA]</scope>
    <source>
        <strain evidence="3">MV-1</strain>
    </source>
</reference>
<dbReference type="Proteomes" id="UP000095347">
    <property type="component" value="Unassembled WGS sequence"/>
</dbReference>
<dbReference type="OrthoDB" id="9804758at2"/>
<sequence>MRVFGIVGMSGSGKTELLIHLIPELKQRGLRISTMKHTHHNFDIDKPGKDSYRHRQAGADEVLVSSAGRWALVRELRGEPEPTLTELLEHMKPVDLVLVEGFKREGHDKLEVYRPRHGKTFLAPGNSTIVAVASDEAISDSARPSLDLNDIPGIADFILNHTGLSKPKKTAA</sequence>
<dbReference type="GO" id="GO:0005525">
    <property type="term" value="F:GTP binding"/>
    <property type="evidence" value="ECO:0007669"/>
    <property type="project" value="InterPro"/>
</dbReference>
<dbReference type="Pfam" id="PF03205">
    <property type="entry name" value="MobB"/>
    <property type="match status" value="1"/>
</dbReference>
<evidence type="ECO:0000259" key="1">
    <source>
        <dbReference type="Pfam" id="PF03205"/>
    </source>
</evidence>
<dbReference type="Gene3D" id="3.40.50.300">
    <property type="entry name" value="P-loop containing nucleotide triphosphate hydrolases"/>
    <property type="match status" value="1"/>
</dbReference>
<dbReference type="InterPro" id="IPR004435">
    <property type="entry name" value="MobB_dom"/>
</dbReference>
<dbReference type="CDD" id="cd03116">
    <property type="entry name" value="MobB"/>
    <property type="match status" value="1"/>
</dbReference>
<dbReference type="STRING" id="28181.BEN30_09555"/>
<dbReference type="PANTHER" id="PTHR40072:SF1">
    <property type="entry name" value="MOLYBDOPTERIN-GUANINE DINUCLEOTIDE BIOSYNTHESIS ADAPTER PROTEIN"/>
    <property type="match status" value="1"/>
</dbReference>
<gene>
    <name evidence="2" type="ORF">BEN30_09555</name>
</gene>
<dbReference type="AlphaFoldDB" id="A0A1E5Q7X1"/>
<name>A0A1E5Q7X1_9PROT</name>
<accession>A0A1E5Q7X1</accession>
<proteinExistence type="predicted"/>
<dbReference type="InterPro" id="IPR027417">
    <property type="entry name" value="P-loop_NTPase"/>
</dbReference>
<protein>
    <submittedName>
        <fullName evidence="2">Molybdopterin-guanine dinucleotide biosynthesis protein B</fullName>
    </submittedName>
</protein>
<dbReference type="EMBL" id="MCGG01000022">
    <property type="protein sequence ID" value="OEJ67368.1"/>
    <property type="molecule type" value="Genomic_DNA"/>
</dbReference>
<dbReference type="NCBIfam" id="TIGR00176">
    <property type="entry name" value="mobB"/>
    <property type="match status" value="1"/>
</dbReference>
<keyword evidence="3" id="KW-1185">Reference proteome</keyword>